<protein>
    <recommendedName>
        <fullName evidence="4">Phage holin family protein</fullName>
    </recommendedName>
</protein>
<name>C3X781_OXAFO</name>
<evidence type="ECO:0000313" key="2">
    <source>
        <dbReference type="EMBL" id="EEO29057.1"/>
    </source>
</evidence>
<feature type="transmembrane region" description="Helical" evidence="1">
    <location>
        <begin position="41"/>
        <end position="67"/>
    </location>
</feature>
<evidence type="ECO:0000256" key="1">
    <source>
        <dbReference type="SAM" id="Phobius"/>
    </source>
</evidence>
<dbReference type="EMBL" id="GG658170">
    <property type="protein sequence ID" value="EEO29057.1"/>
    <property type="molecule type" value="Genomic_DNA"/>
</dbReference>
<sequence length="122" mass="14673">MFNSLRRIKQFGKFMQERSGDYARLFFLEIEIQKQLFFNRLICIIIFSLSVFLSVIFLGIALIVSFWDTPYRILVAWLVFTMFILIMIICAFIYSHNRINKPMFYEMKAELKNDLSLMKDML</sequence>
<accession>C3X781</accession>
<feature type="transmembrane region" description="Helical" evidence="1">
    <location>
        <begin position="73"/>
        <end position="94"/>
    </location>
</feature>
<gene>
    <name evidence="2" type="ORF">OFBG_00085</name>
</gene>
<dbReference type="Proteomes" id="UP000005089">
    <property type="component" value="Unassembled WGS sequence"/>
</dbReference>
<proteinExistence type="predicted"/>
<keyword evidence="1" id="KW-1133">Transmembrane helix</keyword>
<reference evidence="2 3" key="1">
    <citation type="submission" date="2009-02" db="EMBL/GenBank/DDBJ databases">
        <title>The Genome Sequence of Oxalobacter formigenes OXCC13.</title>
        <authorList>
            <consortium name="The Broad Institute Genome Sequencing Platform"/>
            <person name="Ward D."/>
            <person name="Young S.K."/>
            <person name="Kodira C.D."/>
            <person name="Zeng Q."/>
            <person name="Koehrsen M."/>
            <person name="Alvarado L."/>
            <person name="Berlin A."/>
            <person name="Borenstein D."/>
            <person name="Chen Z."/>
            <person name="Engels R."/>
            <person name="Freedman E."/>
            <person name="Gellesch M."/>
            <person name="Goldberg J."/>
            <person name="Griggs A."/>
            <person name="Gujja S."/>
            <person name="Heiman D."/>
            <person name="Hepburn T."/>
            <person name="Howarth C."/>
            <person name="Jen D."/>
            <person name="Larson L."/>
            <person name="Lewis B."/>
            <person name="Mehta T."/>
            <person name="Park D."/>
            <person name="Pearson M."/>
            <person name="Roberts A."/>
            <person name="Saif S."/>
            <person name="Shea T."/>
            <person name="Shenoy N."/>
            <person name="Sisk P."/>
            <person name="Stolte C."/>
            <person name="Sykes S."/>
            <person name="Walk T."/>
            <person name="White J."/>
            <person name="Yandava C."/>
            <person name="Allison M.J."/>
            <person name="Lander E."/>
            <person name="Nusbaum C."/>
            <person name="Galagan J."/>
            <person name="Birren B."/>
        </authorList>
    </citation>
    <scope>NUCLEOTIDE SEQUENCE [LARGE SCALE GENOMIC DNA]</scope>
    <source>
        <strain evidence="2 3">OXCC13</strain>
    </source>
</reference>
<organism evidence="2 3">
    <name type="scientific">Oxalobacter formigenes OXCC13</name>
    <dbReference type="NCBI Taxonomy" id="556269"/>
    <lineage>
        <taxon>Bacteria</taxon>
        <taxon>Pseudomonadati</taxon>
        <taxon>Pseudomonadota</taxon>
        <taxon>Betaproteobacteria</taxon>
        <taxon>Burkholderiales</taxon>
        <taxon>Oxalobacteraceae</taxon>
        <taxon>Oxalobacter</taxon>
    </lineage>
</organism>
<dbReference type="HOGENOM" id="CLU_163190_0_0_4"/>
<keyword evidence="3" id="KW-1185">Reference proteome</keyword>
<dbReference type="AlphaFoldDB" id="C3X781"/>
<evidence type="ECO:0008006" key="4">
    <source>
        <dbReference type="Google" id="ProtNLM"/>
    </source>
</evidence>
<keyword evidence="1" id="KW-0812">Transmembrane</keyword>
<evidence type="ECO:0000313" key="3">
    <source>
        <dbReference type="Proteomes" id="UP000005089"/>
    </source>
</evidence>
<dbReference type="STRING" id="847.BRW83_2196"/>
<keyword evidence="1" id="KW-0472">Membrane</keyword>